<sequence length="862" mass="100171">MEYHSQSQPIRDATEKTKNKITSHSYSRKRPNDDDDFVNPPPVTLPIQKLVAKETRMPNSKKVKDSLRKLNTRFPPSHITQTMACLNNEQRRCIQSIGFGSAITMKLQKLPRRLCYWVVENYDPTTNSIRFNDQNLLVTREKVHAIYGIPMGDIQMSNPYKANPKNHVVKHWKSQFPKSIKRIRLTHVVEMIRKDTTGGPLFIMNFLVLFVSVMIGCPTMGTINQAFLENIKGDVHIKELDWCGFVVSCLKSSRMTWKRFDDKCNYGGPIVFLLLFYIHFTKVDNVTIKSSTAGLIHWTSALLKDRELEELSKGGFGNVVISSSQDTNMNHIEQEHEEVDDVAASQRDCISPGRFTKEVAQETSEKYEDYNVEEIISEINFNFNAYHITMRAIDTWLVRGIKKFPDSEELRMLVTKRNHEFNLACPYFPNSDLPHDGTFFNGVTTPVHGREITTESKDLEFHEAAIDDDAHNDVVFSTHFTQILDEEAFDILEKSALATTKELSGHQSSTLSNRRESDIKIDDVNTVHLTIIAPRRTKRFVQLTDKLRSPYYKRTVDPNKRLKSTEERVSGCIFAGLDNEWDLVFETKFGDRGHRGIFESMIPGSKIHGTIIDIWATILNHQERHRNKKSPSRMFFSCTLLSNYILDEAICIEKRYKMFVDRMNEYIEKYKQCTNFKDVDLVFFPVLEFEHYYLIVFDLKKSQCVIIDNMFSEESLEVKYCNVPSDLKILFYLYIDALNHPKSNSIMRTIPVSLCMEWMTSRNYIDCGVFLMRHMETYKGENVDKWDVGLETELEDSDDQQMQLDELRKKYVTKILTSDLNVIKPSLYKMLASYDKLSDTEKESFNTEEHLMKIEGRISLFY</sequence>
<keyword evidence="2" id="KW-1185">Reference proteome</keyword>
<accession>A0ACB9BME9</accession>
<proteinExistence type="predicted"/>
<evidence type="ECO:0000313" key="1">
    <source>
        <dbReference type="EMBL" id="KAI3723212.1"/>
    </source>
</evidence>
<evidence type="ECO:0000313" key="2">
    <source>
        <dbReference type="Proteomes" id="UP001055811"/>
    </source>
</evidence>
<reference evidence="1 2" key="2">
    <citation type="journal article" date="2022" name="Mol. Ecol. Resour.">
        <title>The genomes of chicory, endive, great burdock and yacon provide insights into Asteraceae paleo-polyploidization history and plant inulin production.</title>
        <authorList>
            <person name="Fan W."/>
            <person name="Wang S."/>
            <person name="Wang H."/>
            <person name="Wang A."/>
            <person name="Jiang F."/>
            <person name="Liu H."/>
            <person name="Zhao H."/>
            <person name="Xu D."/>
            <person name="Zhang Y."/>
        </authorList>
    </citation>
    <scope>NUCLEOTIDE SEQUENCE [LARGE SCALE GENOMIC DNA]</scope>
    <source>
        <strain evidence="2">cv. Punajuju</strain>
        <tissue evidence="1">Leaves</tissue>
    </source>
</reference>
<protein>
    <submittedName>
        <fullName evidence="1">Uncharacterized protein</fullName>
    </submittedName>
</protein>
<organism evidence="1 2">
    <name type="scientific">Cichorium intybus</name>
    <name type="common">Chicory</name>
    <dbReference type="NCBI Taxonomy" id="13427"/>
    <lineage>
        <taxon>Eukaryota</taxon>
        <taxon>Viridiplantae</taxon>
        <taxon>Streptophyta</taxon>
        <taxon>Embryophyta</taxon>
        <taxon>Tracheophyta</taxon>
        <taxon>Spermatophyta</taxon>
        <taxon>Magnoliopsida</taxon>
        <taxon>eudicotyledons</taxon>
        <taxon>Gunneridae</taxon>
        <taxon>Pentapetalae</taxon>
        <taxon>asterids</taxon>
        <taxon>campanulids</taxon>
        <taxon>Asterales</taxon>
        <taxon>Asteraceae</taxon>
        <taxon>Cichorioideae</taxon>
        <taxon>Cichorieae</taxon>
        <taxon>Cichoriinae</taxon>
        <taxon>Cichorium</taxon>
    </lineage>
</organism>
<comment type="caution">
    <text evidence="1">The sequence shown here is derived from an EMBL/GenBank/DDBJ whole genome shotgun (WGS) entry which is preliminary data.</text>
</comment>
<reference evidence="2" key="1">
    <citation type="journal article" date="2022" name="Mol. Ecol. Resour.">
        <title>The genomes of chicory, endive, great burdock and yacon provide insights into Asteraceae palaeo-polyploidization history and plant inulin production.</title>
        <authorList>
            <person name="Fan W."/>
            <person name="Wang S."/>
            <person name="Wang H."/>
            <person name="Wang A."/>
            <person name="Jiang F."/>
            <person name="Liu H."/>
            <person name="Zhao H."/>
            <person name="Xu D."/>
            <person name="Zhang Y."/>
        </authorList>
    </citation>
    <scope>NUCLEOTIDE SEQUENCE [LARGE SCALE GENOMIC DNA]</scope>
    <source>
        <strain evidence="2">cv. Punajuju</strain>
    </source>
</reference>
<dbReference type="EMBL" id="CM042014">
    <property type="protein sequence ID" value="KAI3723212.1"/>
    <property type="molecule type" value="Genomic_DNA"/>
</dbReference>
<name>A0ACB9BME9_CICIN</name>
<dbReference type="Proteomes" id="UP001055811">
    <property type="component" value="Linkage Group LG06"/>
</dbReference>
<gene>
    <name evidence="1" type="ORF">L2E82_34646</name>
</gene>